<dbReference type="AlphaFoldDB" id="A0A0E9WRM2"/>
<reference evidence="1" key="1">
    <citation type="submission" date="2014-11" db="EMBL/GenBank/DDBJ databases">
        <authorList>
            <person name="Amaro Gonzalez C."/>
        </authorList>
    </citation>
    <scope>NUCLEOTIDE SEQUENCE</scope>
</reference>
<protein>
    <submittedName>
        <fullName evidence="1">Uncharacterized protein</fullName>
    </submittedName>
</protein>
<name>A0A0E9WRM2_ANGAN</name>
<reference evidence="1" key="2">
    <citation type="journal article" date="2015" name="Fish Shellfish Immunol.">
        <title>Early steps in the European eel (Anguilla anguilla)-Vibrio vulnificus interaction in the gills: Role of the RtxA13 toxin.</title>
        <authorList>
            <person name="Callol A."/>
            <person name="Pajuelo D."/>
            <person name="Ebbesson L."/>
            <person name="Teles M."/>
            <person name="MacKenzie S."/>
            <person name="Amaro C."/>
        </authorList>
    </citation>
    <scope>NUCLEOTIDE SEQUENCE</scope>
</reference>
<sequence length="91" mass="10356">MRAFPCLSVSRIRVAISRTFCFSKTLAWEPIQEIMVSPMSRMKQSPLLKLAQVSSTSLARIFRLPLIWYNLWTGPEPHGVLRNPDSTPPSL</sequence>
<organism evidence="1">
    <name type="scientific">Anguilla anguilla</name>
    <name type="common">European freshwater eel</name>
    <name type="synonym">Muraena anguilla</name>
    <dbReference type="NCBI Taxonomy" id="7936"/>
    <lineage>
        <taxon>Eukaryota</taxon>
        <taxon>Metazoa</taxon>
        <taxon>Chordata</taxon>
        <taxon>Craniata</taxon>
        <taxon>Vertebrata</taxon>
        <taxon>Euteleostomi</taxon>
        <taxon>Actinopterygii</taxon>
        <taxon>Neopterygii</taxon>
        <taxon>Teleostei</taxon>
        <taxon>Anguilliformes</taxon>
        <taxon>Anguillidae</taxon>
        <taxon>Anguilla</taxon>
    </lineage>
</organism>
<dbReference type="EMBL" id="GBXM01016367">
    <property type="protein sequence ID" value="JAH92210.1"/>
    <property type="molecule type" value="Transcribed_RNA"/>
</dbReference>
<proteinExistence type="predicted"/>
<evidence type="ECO:0000313" key="1">
    <source>
        <dbReference type="EMBL" id="JAH92210.1"/>
    </source>
</evidence>
<accession>A0A0E9WRM2</accession>